<feature type="chain" id="PRO_5043833612" description="Secreted peptide" evidence="1">
    <location>
        <begin position="19"/>
        <end position="64"/>
    </location>
</feature>
<proteinExistence type="predicted"/>
<evidence type="ECO:0000313" key="2">
    <source>
        <dbReference type="EMBL" id="KAK9705317.1"/>
    </source>
</evidence>
<evidence type="ECO:0000256" key="1">
    <source>
        <dbReference type="SAM" id="SignalP"/>
    </source>
</evidence>
<keyword evidence="1" id="KW-0732">Signal</keyword>
<reference evidence="2" key="1">
    <citation type="submission" date="2024-03" db="EMBL/GenBank/DDBJ databases">
        <title>WGS assembly of Saponaria officinalis var. Norfolk2.</title>
        <authorList>
            <person name="Jenkins J."/>
            <person name="Shu S."/>
            <person name="Grimwood J."/>
            <person name="Barry K."/>
            <person name="Goodstein D."/>
            <person name="Schmutz J."/>
            <person name="Leebens-Mack J."/>
            <person name="Osbourn A."/>
        </authorList>
    </citation>
    <scope>NUCLEOTIDE SEQUENCE [LARGE SCALE GENOMIC DNA]</scope>
    <source>
        <strain evidence="2">JIC</strain>
    </source>
</reference>
<evidence type="ECO:0000313" key="3">
    <source>
        <dbReference type="Proteomes" id="UP001443914"/>
    </source>
</evidence>
<gene>
    <name evidence="2" type="ORF">RND81_07G047900</name>
</gene>
<feature type="signal peptide" evidence="1">
    <location>
        <begin position="1"/>
        <end position="18"/>
    </location>
</feature>
<organism evidence="2 3">
    <name type="scientific">Saponaria officinalis</name>
    <name type="common">Common soapwort</name>
    <name type="synonym">Lychnis saponaria</name>
    <dbReference type="NCBI Taxonomy" id="3572"/>
    <lineage>
        <taxon>Eukaryota</taxon>
        <taxon>Viridiplantae</taxon>
        <taxon>Streptophyta</taxon>
        <taxon>Embryophyta</taxon>
        <taxon>Tracheophyta</taxon>
        <taxon>Spermatophyta</taxon>
        <taxon>Magnoliopsida</taxon>
        <taxon>eudicotyledons</taxon>
        <taxon>Gunneridae</taxon>
        <taxon>Pentapetalae</taxon>
        <taxon>Caryophyllales</taxon>
        <taxon>Caryophyllaceae</taxon>
        <taxon>Caryophylleae</taxon>
        <taxon>Saponaria</taxon>
    </lineage>
</organism>
<comment type="caution">
    <text evidence="2">The sequence shown here is derived from an EMBL/GenBank/DDBJ whole genome shotgun (WGS) entry which is preliminary data.</text>
</comment>
<keyword evidence="3" id="KW-1185">Reference proteome</keyword>
<evidence type="ECO:0008006" key="4">
    <source>
        <dbReference type="Google" id="ProtNLM"/>
    </source>
</evidence>
<accession>A0AAW1JKD9</accession>
<protein>
    <recommendedName>
        <fullName evidence="4">Secreted peptide</fullName>
    </recommendedName>
</protein>
<dbReference type="AlphaFoldDB" id="A0AAW1JKD9"/>
<name>A0AAW1JKD9_SAPOF</name>
<sequence>MPFVFSALLPSVLHFSFSISLSLSRRSQSHHHHRQQSYHHRHPCSLCHRLSSPDATRRLLVFLL</sequence>
<dbReference type="Proteomes" id="UP001443914">
    <property type="component" value="Unassembled WGS sequence"/>
</dbReference>
<dbReference type="EMBL" id="JBDFQZ010000007">
    <property type="protein sequence ID" value="KAK9705317.1"/>
    <property type="molecule type" value="Genomic_DNA"/>
</dbReference>